<dbReference type="AlphaFoldDB" id="A0A9D8KDR9"/>
<reference evidence="1" key="1">
    <citation type="journal article" date="2021" name="Environ. Microbiol.">
        <title>Genomic characterization of three novel Desulfobacterota classes expand the metabolic and phylogenetic diversity of the phylum.</title>
        <authorList>
            <person name="Murphy C.L."/>
            <person name="Biggerstaff J."/>
            <person name="Eichhorn A."/>
            <person name="Ewing E."/>
            <person name="Shahan R."/>
            <person name="Soriano D."/>
            <person name="Stewart S."/>
            <person name="VanMol K."/>
            <person name="Walker R."/>
            <person name="Walters P."/>
            <person name="Elshahed M.S."/>
            <person name="Youssef N.H."/>
        </authorList>
    </citation>
    <scope>NUCLEOTIDE SEQUENCE</scope>
    <source>
        <strain evidence="1">Zod_Metabat.24</strain>
    </source>
</reference>
<proteinExistence type="predicted"/>
<dbReference type="EMBL" id="JAFGIX010000020">
    <property type="protein sequence ID" value="MBN1572370.1"/>
    <property type="molecule type" value="Genomic_DNA"/>
</dbReference>
<sequence>METREHIAGITITNFEFGLLAKDQYGMYYVSKKTKSIPNIPGIHFGFIFSYENDMGKTVGHRWEMILPREPKTAQTIDGSTDIEYLPGENRVVSATFGLDTESSIQYSVNRIDPGDPSGRWVVEIYIGDQLYRTVVFDVR</sequence>
<protein>
    <recommendedName>
        <fullName evidence="3">DUF3859 domain-containing protein</fullName>
    </recommendedName>
</protein>
<gene>
    <name evidence="1" type="ORF">JW984_04145</name>
</gene>
<evidence type="ECO:0000313" key="2">
    <source>
        <dbReference type="Proteomes" id="UP000809273"/>
    </source>
</evidence>
<organism evidence="1 2">
    <name type="scientific">Candidatus Zymogenus saltonus</name>
    <dbReference type="NCBI Taxonomy" id="2844893"/>
    <lineage>
        <taxon>Bacteria</taxon>
        <taxon>Deltaproteobacteria</taxon>
        <taxon>Candidatus Zymogenia</taxon>
        <taxon>Candidatus Zymogeniales</taxon>
        <taxon>Candidatus Zymogenaceae</taxon>
        <taxon>Candidatus Zymogenus</taxon>
    </lineage>
</organism>
<evidence type="ECO:0008006" key="3">
    <source>
        <dbReference type="Google" id="ProtNLM"/>
    </source>
</evidence>
<dbReference type="Proteomes" id="UP000809273">
    <property type="component" value="Unassembled WGS sequence"/>
</dbReference>
<reference evidence="1" key="2">
    <citation type="submission" date="2021-01" db="EMBL/GenBank/DDBJ databases">
        <authorList>
            <person name="Hahn C.R."/>
            <person name="Youssef N.H."/>
            <person name="Elshahed M."/>
        </authorList>
    </citation>
    <scope>NUCLEOTIDE SEQUENCE</scope>
    <source>
        <strain evidence="1">Zod_Metabat.24</strain>
    </source>
</reference>
<comment type="caution">
    <text evidence="1">The sequence shown here is derived from an EMBL/GenBank/DDBJ whole genome shotgun (WGS) entry which is preliminary data.</text>
</comment>
<evidence type="ECO:0000313" key="1">
    <source>
        <dbReference type="EMBL" id="MBN1572370.1"/>
    </source>
</evidence>
<accession>A0A9D8KDR9</accession>
<name>A0A9D8KDR9_9DELT</name>